<dbReference type="EMBL" id="JBEHCU010011978">
    <property type="protein sequence ID" value="KAL1376041.1"/>
    <property type="molecule type" value="Genomic_DNA"/>
</dbReference>
<sequence length="143" mass="16121">MFQAKIRGVMTESGKQFVTSSHLLASGFPSIANLSPRSPFRQLYFSTSATPRTPPQSQLVRSDECALACHEGEPPRICYYFTVEYYIVLGAQTGGRSERSKRFKEVWSKLVNTCFEDVGGMDKTLCQLKIGRIKIAARSRLFR</sequence>
<organism evidence="1 2">
    <name type="scientific">Culex pipiens pipiens</name>
    <name type="common">Northern house mosquito</name>
    <dbReference type="NCBI Taxonomy" id="38569"/>
    <lineage>
        <taxon>Eukaryota</taxon>
        <taxon>Metazoa</taxon>
        <taxon>Ecdysozoa</taxon>
        <taxon>Arthropoda</taxon>
        <taxon>Hexapoda</taxon>
        <taxon>Insecta</taxon>
        <taxon>Pterygota</taxon>
        <taxon>Neoptera</taxon>
        <taxon>Endopterygota</taxon>
        <taxon>Diptera</taxon>
        <taxon>Nematocera</taxon>
        <taxon>Culicoidea</taxon>
        <taxon>Culicidae</taxon>
        <taxon>Culicinae</taxon>
        <taxon>Culicini</taxon>
        <taxon>Culex</taxon>
        <taxon>Culex</taxon>
    </lineage>
</organism>
<evidence type="ECO:0000313" key="1">
    <source>
        <dbReference type="EMBL" id="KAL1376041.1"/>
    </source>
</evidence>
<name>A0ABD1CI14_CULPP</name>
<gene>
    <name evidence="1" type="ORF">pipiens_017117</name>
</gene>
<reference evidence="1 2" key="1">
    <citation type="submission" date="2024-05" db="EMBL/GenBank/DDBJ databases">
        <title>Culex pipiens pipiens assembly and annotation.</title>
        <authorList>
            <person name="Alout H."/>
            <person name="Durand T."/>
        </authorList>
    </citation>
    <scope>NUCLEOTIDE SEQUENCE [LARGE SCALE GENOMIC DNA]</scope>
    <source>
        <strain evidence="1">HA-2024</strain>
        <tissue evidence="1">Whole body</tissue>
    </source>
</reference>
<comment type="caution">
    <text evidence="1">The sequence shown here is derived from an EMBL/GenBank/DDBJ whole genome shotgun (WGS) entry which is preliminary data.</text>
</comment>
<proteinExistence type="predicted"/>
<protein>
    <submittedName>
        <fullName evidence="1">Uncharacterized protein</fullName>
    </submittedName>
</protein>
<accession>A0ABD1CI14</accession>
<evidence type="ECO:0000313" key="2">
    <source>
        <dbReference type="Proteomes" id="UP001562425"/>
    </source>
</evidence>
<dbReference type="AlphaFoldDB" id="A0ABD1CI14"/>
<dbReference type="Proteomes" id="UP001562425">
    <property type="component" value="Unassembled WGS sequence"/>
</dbReference>
<keyword evidence="2" id="KW-1185">Reference proteome</keyword>